<dbReference type="InterPro" id="IPR036518">
    <property type="entry name" value="CobE/GbiG_C_sf"/>
</dbReference>
<dbReference type="STRING" id="180197.SAMN02982919_01449"/>
<dbReference type="AlphaFoldDB" id="A0A1H9K535"/>
<comment type="pathway">
    <text evidence="1">Cofactor biosynthesis; adenosylcobalamin biosynthesis.</text>
</comment>
<name>A0A1H9K535_9BURK</name>
<evidence type="ECO:0000256" key="6">
    <source>
        <dbReference type="SAM" id="MobiDB-lite"/>
    </source>
</evidence>
<evidence type="ECO:0000313" key="10">
    <source>
        <dbReference type="Proteomes" id="UP000199766"/>
    </source>
</evidence>
<dbReference type="InterPro" id="IPR035996">
    <property type="entry name" value="4pyrrol_Methylase_sf"/>
</dbReference>
<dbReference type="InterPro" id="IPR014776">
    <property type="entry name" value="4pyrrole_Mease_sub2"/>
</dbReference>
<feature type="compositionally biased region" description="Low complexity" evidence="6">
    <location>
        <begin position="150"/>
        <end position="168"/>
    </location>
</feature>
<dbReference type="Gene3D" id="3.30.950.10">
    <property type="entry name" value="Methyltransferase, Cobalt-precorrin-4 Transmethylase, Domain 2"/>
    <property type="match status" value="1"/>
</dbReference>
<dbReference type="InterPro" id="IPR006363">
    <property type="entry name" value="Cbl_synth_CobJ/CibH_dom"/>
</dbReference>
<protein>
    <submittedName>
        <fullName evidence="9">Precorrin-3B C17-methyltransferase</fullName>
    </submittedName>
</protein>
<dbReference type="Pfam" id="PF00590">
    <property type="entry name" value="TP_methylase"/>
    <property type="match status" value="1"/>
</dbReference>
<proteinExistence type="predicted"/>
<dbReference type="SUPFAM" id="SSF53790">
    <property type="entry name" value="Tetrapyrrole methylase"/>
    <property type="match status" value="1"/>
</dbReference>
<gene>
    <name evidence="9" type="ORF">SAMN02982919_01449</name>
</gene>
<dbReference type="EMBL" id="FOGD01000003">
    <property type="protein sequence ID" value="SEQ94200.1"/>
    <property type="molecule type" value="Genomic_DNA"/>
</dbReference>
<evidence type="ECO:0000256" key="2">
    <source>
        <dbReference type="ARBA" id="ARBA00022573"/>
    </source>
</evidence>
<keyword evidence="5" id="KW-0949">S-adenosyl-L-methionine</keyword>
<feature type="domain" description="Tetrapyrrole methylase" evidence="7">
    <location>
        <begin position="173"/>
        <end position="384"/>
    </location>
</feature>
<keyword evidence="10" id="KW-1185">Reference proteome</keyword>
<feature type="region of interest" description="Disordered" evidence="6">
    <location>
        <begin position="140"/>
        <end position="168"/>
    </location>
</feature>
<dbReference type="NCBIfam" id="TIGR01466">
    <property type="entry name" value="cobJ_cbiH"/>
    <property type="match status" value="1"/>
</dbReference>
<evidence type="ECO:0000256" key="1">
    <source>
        <dbReference type="ARBA" id="ARBA00004953"/>
    </source>
</evidence>
<evidence type="ECO:0000256" key="5">
    <source>
        <dbReference type="ARBA" id="ARBA00022691"/>
    </source>
</evidence>
<dbReference type="InterPro" id="IPR000878">
    <property type="entry name" value="4pyrrol_Mease"/>
</dbReference>
<dbReference type="GO" id="GO:0032259">
    <property type="term" value="P:methylation"/>
    <property type="evidence" value="ECO:0007669"/>
    <property type="project" value="UniProtKB-KW"/>
</dbReference>
<dbReference type="InterPro" id="IPR051810">
    <property type="entry name" value="Precorrin_MeTrfase"/>
</dbReference>
<dbReference type="Pfam" id="PF01890">
    <property type="entry name" value="CbiG_C"/>
    <property type="match status" value="1"/>
</dbReference>
<evidence type="ECO:0000313" key="9">
    <source>
        <dbReference type="EMBL" id="SEQ94200.1"/>
    </source>
</evidence>
<dbReference type="Proteomes" id="UP000199766">
    <property type="component" value="Unassembled WGS sequence"/>
</dbReference>
<dbReference type="PANTHER" id="PTHR47036:SF1">
    <property type="entry name" value="COBALT-FACTOR III C(17)-METHYLTRANSFERASE-RELATED"/>
    <property type="match status" value="1"/>
</dbReference>
<dbReference type="Gene3D" id="3.30.420.180">
    <property type="entry name" value="CobE/GbiG C-terminal domain"/>
    <property type="match status" value="1"/>
</dbReference>
<dbReference type="PANTHER" id="PTHR47036">
    <property type="entry name" value="COBALT-FACTOR III C(17)-METHYLTRANSFERASE-RELATED"/>
    <property type="match status" value="1"/>
</dbReference>
<evidence type="ECO:0000259" key="8">
    <source>
        <dbReference type="Pfam" id="PF01890"/>
    </source>
</evidence>
<reference evidence="9 10" key="1">
    <citation type="submission" date="2016-10" db="EMBL/GenBank/DDBJ databases">
        <authorList>
            <person name="de Groot N.N."/>
        </authorList>
    </citation>
    <scope>NUCLEOTIDE SEQUENCE [LARGE SCALE GENOMIC DNA]</scope>
    <source>
        <strain evidence="9 10">ATCC 35958</strain>
    </source>
</reference>
<evidence type="ECO:0000256" key="3">
    <source>
        <dbReference type="ARBA" id="ARBA00022603"/>
    </source>
</evidence>
<dbReference type="SUPFAM" id="SSF159664">
    <property type="entry name" value="CobE/GbiG C-terminal domain-like"/>
    <property type="match status" value="1"/>
</dbReference>
<sequence length="493" mass="52410">MTQPTASALVLGLGCDRGTAFATLQEAVSQALHQIGAQVGNVVALASIDLKADEPCLLALAQQWGCPIHFYPAAVLAPVPVPNPSATVLRYTGTPSVSEAAALLAAGTAGQPAPIHALCLEKHKWRGADGKNATVSIARLHPPMSPSMPPESHSSMTTSPTPDTTTAPATAGKIMLVGIGPGSAAHMTARAREAIIEADTVIGYVTYIKLVADLLDGKEVIRKSMTEELDRAVTALESARQGKKVALISSGDAGVYGMAGPTYEVLFQAGWTPDDSVQVEIIPGASALNSCAALVGAPLTHDFCAISLSDLLTPWPTIARRLDAVAMADFVVALYNPKSGRRTRQIVEAQRLFLRHRRPDTPVAIVKSAYRRRESIVFTTLDQMAEADIGMLSTVLIGNSNTVVRHGLMVTPRGYANKYDLEQNGETRDGEKRGRSLSTGLLGWLETLQAQYAEGIAIETLAQQYRLPTDYIRATLLEPISELASTDTAEDEV</sequence>
<keyword evidence="4 9" id="KW-0808">Transferase</keyword>
<dbReference type="InterPro" id="IPR002750">
    <property type="entry name" value="CobE/GbiG_C"/>
</dbReference>
<evidence type="ECO:0000256" key="4">
    <source>
        <dbReference type="ARBA" id="ARBA00022679"/>
    </source>
</evidence>
<keyword evidence="2" id="KW-0169">Cobalamin biosynthesis</keyword>
<keyword evidence="3 9" id="KW-0489">Methyltransferase</keyword>
<dbReference type="GO" id="GO:0008168">
    <property type="term" value="F:methyltransferase activity"/>
    <property type="evidence" value="ECO:0007669"/>
    <property type="project" value="UniProtKB-KW"/>
</dbReference>
<dbReference type="CDD" id="cd11646">
    <property type="entry name" value="Precorrin_3B_C17_MT"/>
    <property type="match status" value="1"/>
</dbReference>
<dbReference type="UniPathway" id="UPA00148"/>
<dbReference type="InterPro" id="IPR014777">
    <property type="entry name" value="4pyrrole_Mease_sub1"/>
</dbReference>
<dbReference type="GO" id="GO:0009236">
    <property type="term" value="P:cobalamin biosynthetic process"/>
    <property type="evidence" value="ECO:0007669"/>
    <property type="project" value="UniProtKB-UniPathway"/>
</dbReference>
<organism evidence="9 10">
    <name type="scientific">Giesbergeria anulus</name>
    <dbReference type="NCBI Taxonomy" id="180197"/>
    <lineage>
        <taxon>Bacteria</taxon>
        <taxon>Pseudomonadati</taxon>
        <taxon>Pseudomonadota</taxon>
        <taxon>Betaproteobacteria</taxon>
        <taxon>Burkholderiales</taxon>
        <taxon>Comamonadaceae</taxon>
        <taxon>Giesbergeria</taxon>
    </lineage>
</organism>
<dbReference type="Gene3D" id="3.40.1010.10">
    <property type="entry name" value="Cobalt-precorrin-4 Transmethylase, Domain 1"/>
    <property type="match status" value="1"/>
</dbReference>
<evidence type="ECO:0000259" key="7">
    <source>
        <dbReference type="Pfam" id="PF00590"/>
    </source>
</evidence>
<feature type="domain" description="CobE/GbiG C-terminal" evidence="8">
    <location>
        <begin position="9"/>
        <end position="138"/>
    </location>
</feature>
<accession>A0A1H9K535</accession>